<dbReference type="SUPFAM" id="SSF47384">
    <property type="entry name" value="Homodimeric domain of signal transducing histidine kinase"/>
    <property type="match status" value="1"/>
</dbReference>
<dbReference type="InterPro" id="IPR000014">
    <property type="entry name" value="PAS"/>
</dbReference>
<dbReference type="CDD" id="cd00082">
    <property type="entry name" value="HisKA"/>
    <property type="match status" value="1"/>
</dbReference>
<feature type="domain" description="Response regulatory" evidence="8">
    <location>
        <begin position="996"/>
        <end position="1109"/>
    </location>
</feature>
<dbReference type="Gene3D" id="3.30.450.20">
    <property type="entry name" value="PAS domain"/>
    <property type="match status" value="4"/>
</dbReference>
<dbReference type="CDD" id="cd18161">
    <property type="entry name" value="REC_hyHK_blue-like"/>
    <property type="match status" value="1"/>
</dbReference>
<dbReference type="InterPro" id="IPR004358">
    <property type="entry name" value="Sig_transdc_His_kin-like_C"/>
</dbReference>
<feature type="domain" description="Response regulatory" evidence="8">
    <location>
        <begin position="821"/>
        <end position="937"/>
    </location>
</feature>
<name>A0ABX3P9F3_9HYPH</name>
<proteinExistence type="predicted"/>
<dbReference type="InterPro" id="IPR011006">
    <property type="entry name" value="CheY-like_superfamily"/>
</dbReference>
<evidence type="ECO:0000313" key="12">
    <source>
        <dbReference type="Proteomes" id="UP000192652"/>
    </source>
</evidence>
<dbReference type="InterPro" id="IPR003594">
    <property type="entry name" value="HATPase_dom"/>
</dbReference>
<feature type="modified residue" description="4-aspartylphosphate" evidence="4">
    <location>
        <position position="871"/>
    </location>
</feature>
<dbReference type="SMART" id="SM00086">
    <property type="entry name" value="PAC"/>
    <property type="match status" value="4"/>
</dbReference>
<dbReference type="EC" id="2.7.13.3" evidence="2"/>
<dbReference type="SUPFAM" id="SSF52172">
    <property type="entry name" value="CheY-like"/>
    <property type="match status" value="2"/>
</dbReference>
<evidence type="ECO:0000256" key="5">
    <source>
        <dbReference type="SAM" id="Coils"/>
    </source>
</evidence>
<dbReference type="SUPFAM" id="SSF55874">
    <property type="entry name" value="ATPase domain of HSP90 chaperone/DNA topoisomerase II/histidine kinase"/>
    <property type="match status" value="1"/>
</dbReference>
<feature type="domain" description="Histidine kinase" evidence="7">
    <location>
        <begin position="578"/>
        <end position="801"/>
    </location>
</feature>
<feature type="modified residue" description="4-aspartylphosphate" evidence="4">
    <location>
        <position position="1048"/>
    </location>
</feature>
<dbReference type="PROSITE" id="PS50110">
    <property type="entry name" value="RESPONSE_REGULATORY"/>
    <property type="match status" value="2"/>
</dbReference>
<evidence type="ECO:0000256" key="2">
    <source>
        <dbReference type="ARBA" id="ARBA00012438"/>
    </source>
</evidence>
<dbReference type="Pfam" id="PF02518">
    <property type="entry name" value="HATPase_c"/>
    <property type="match status" value="1"/>
</dbReference>
<keyword evidence="3 4" id="KW-0597">Phosphoprotein</keyword>
<dbReference type="InterPro" id="IPR000700">
    <property type="entry name" value="PAS-assoc_C"/>
</dbReference>
<dbReference type="SMART" id="SM00388">
    <property type="entry name" value="HisKA"/>
    <property type="match status" value="1"/>
</dbReference>
<evidence type="ECO:0000256" key="1">
    <source>
        <dbReference type="ARBA" id="ARBA00000085"/>
    </source>
</evidence>
<evidence type="ECO:0000259" key="7">
    <source>
        <dbReference type="PROSITE" id="PS50109"/>
    </source>
</evidence>
<dbReference type="Gene3D" id="3.30.565.10">
    <property type="entry name" value="Histidine kinase-like ATPase, C-terminal domain"/>
    <property type="match status" value="1"/>
</dbReference>
<dbReference type="InterPro" id="IPR036097">
    <property type="entry name" value="HisK_dim/P_sf"/>
</dbReference>
<feature type="coiled-coil region" evidence="5">
    <location>
        <begin position="411"/>
        <end position="438"/>
    </location>
</feature>
<protein>
    <recommendedName>
        <fullName evidence="2">histidine kinase</fullName>
        <ecNumber evidence="2">2.7.13.3</ecNumber>
    </recommendedName>
</protein>
<evidence type="ECO:0000259" key="8">
    <source>
        <dbReference type="PROSITE" id="PS50110"/>
    </source>
</evidence>
<dbReference type="InterPro" id="IPR001789">
    <property type="entry name" value="Sig_transdc_resp-reg_receiver"/>
</dbReference>
<evidence type="ECO:0000313" key="11">
    <source>
        <dbReference type="EMBL" id="OQP84236.1"/>
    </source>
</evidence>
<dbReference type="Gene3D" id="3.40.50.2300">
    <property type="match status" value="2"/>
</dbReference>
<dbReference type="Pfam" id="PF08447">
    <property type="entry name" value="PAS_3"/>
    <property type="match status" value="2"/>
</dbReference>
<dbReference type="NCBIfam" id="TIGR00229">
    <property type="entry name" value="sensory_box"/>
    <property type="match status" value="4"/>
</dbReference>
<dbReference type="PROSITE" id="PS50113">
    <property type="entry name" value="PAC"/>
    <property type="match status" value="2"/>
</dbReference>
<dbReference type="CDD" id="cd00130">
    <property type="entry name" value="PAS"/>
    <property type="match status" value="3"/>
</dbReference>
<dbReference type="Gene3D" id="1.10.287.130">
    <property type="match status" value="1"/>
</dbReference>
<gene>
    <name evidence="11" type="ORF">BTR14_19985</name>
</gene>
<evidence type="ECO:0000256" key="3">
    <source>
        <dbReference type="ARBA" id="ARBA00022553"/>
    </source>
</evidence>
<feature type="domain" description="PAC" evidence="10">
    <location>
        <begin position="367"/>
        <end position="420"/>
    </location>
</feature>
<dbReference type="SMART" id="SM00448">
    <property type="entry name" value="REC"/>
    <property type="match status" value="2"/>
</dbReference>
<dbReference type="PROSITE" id="PS50109">
    <property type="entry name" value="HIS_KIN"/>
    <property type="match status" value="1"/>
</dbReference>
<feature type="compositionally biased region" description="Low complexity" evidence="6">
    <location>
        <begin position="967"/>
        <end position="994"/>
    </location>
</feature>
<dbReference type="Proteomes" id="UP000192652">
    <property type="component" value="Unassembled WGS sequence"/>
</dbReference>
<dbReference type="Pfam" id="PF00072">
    <property type="entry name" value="Response_reg"/>
    <property type="match status" value="2"/>
</dbReference>
<dbReference type="Pfam" id="PF13426">
    <property type="entry name" value="PAS_9"/>
    <property type="match status" value="1"/>
</dbReference>
<dbReference type="SMART" id="SM00387">
    <property type="entry name" value="HATPase_c"/>
    <property type="match status" value="1"/>
</dbReference>
<dbReference type="Pfam" id="PF08448">
    <property type="entry name" value="PAS_4"/>
    <property type="match status" value="1"/>
</dbReference>
<comment type="catalytic activity">
    <reaction evidence="1">
        <text>ATP + protein L-histidine = ADP + protein N-phospho-L-histidine.</text>
        <dbReference type="EC" id="2.7.13.3"/>
    </reaction>
</comment>
<evidence type="ECO:0000259" key="10">
    <source>
        <dbReference type="PROSITE" id="PS50113"/>
    </source>
</evidence>
<sequence>MTSSDPGFLSGCGRLGALIAQFDWSKTSLGPIGSWPQAVTSTLSLILHSPVAIVTLWNEDGVMIYNDAYSEFAGARHPALLGSKVREGWPEVADFNDRVMREGLAGNTLSFKDQALTLYRAGRPGQAWMDLDYSPILSQEGTPIGVMAIVIETTAKVMAEQRLAESAHHAKQILDGAIDYAIIALDRDGRITRWNEGARRILGWSEEEARGADAGLFFTPEDRKAGWPAQEMAEALEQGVANNERWFVRQSGDRFWASGEMSPIRNEAGVAVGFVKVLRDRTEEYLTEARLNEAERRLRRAQEVGGVGLFILDAQEDRMQVTGPFCRIFGFAEAETLSVHAVEACVVPEDRTVASTPESRKDGSAPMDVEYRIRRADTGEERIISRRGEFERDANGRILRLVGAVQDVTERRRAQRELRESEAKLRALTETLEQRVNERTADRDRIWRLSTDVMLVADFASRIVAINPAWTRLLGWQESELVGRSFLDFIHPDDLAATMAETERLSEGATVFTFLNRYRAADGSYRRFSWTAVPDENYIHAVGRDVTAEVEAAENLRRTEAALQRAQKMEAIGNLTGGVAHDFNNLLQVISGNLQLLSKDMAGNERAERRIGNALAGVNRGSKLAAQLLAFGRRQPLDPRVVNIGRLLQGLDEMIRRSIGEGIAVETVLSGGLWNTLVDPTQLENALLNLAINARDAMENYGRLTIEVMNTVLNGNHVAQGEDVEAGDYVAITVSDTGTGIAPEIIDRVFDPFFSTKVEGKGTGLGLSMVYGFVKQSGGHIRIYSEPGSGTQVRMFLPRALAEEDATDATEQAGVTGGSETILIAEDDEGVRTTVVEMLQDLGYRVLKSSDAASALSVVESGLPIDLLFTDVVMPGPLKSTEMVEQARRLIPGLAVLFTSGYTENSIVHGGRLDAGVQLLSKPYTRQQLARKVRAVLDQRLQASQSTPAPVFTLRPSAPEAVPPQAPEAQAPETQAAAPPSSTAPSAPPSGSAGRQVLVVEDDALIRMDTAEILEVEGLAVLEAATARQALDLLEGPKGGEIGILFTDLGLPDMSGGELARQVRERWPDIAIIFATGEAQAPKIDGGRVAFLQKPYTPQRVLALLAELSG</sequence>
<feature type="domain" description="PAS" evidence="9">
    <location>
        <begin position="166"/>
        <end position="239"/>
    </location>
</feature>
<feature type="domain" description="PAC" evidence="10">
    <location>
        <begin position="241"/>
        <end position="293"/>
    </location>
</feature>
<dbReference type="PROSITE" id="PS50112">
    <property type="entry name" value="PAS"/>
    <property type="match status" value="2"/>
</dbReference>
<dbReference type="InterPro" id="IPR005467">
    <property type="entry name" value="His_kinase_dom"/>
</dbReference>
<evidence type="ECO:0000259" key="9">
    <source>
        <dbReference type="PROSITE" id="PS50112"/>
    </source>
</evidence>
<dbReference type="InterPro" id="IPR013656">
    <property type="entry name" value="PAS_4"/>
</dbReference>
<dbReference type="EMBL" id="MSPX01000022">
    <property type="protein sequence ID" value="OQP84236.1"/>
    <property type="molecule type" value="Genomic_DNA"/>
</dbReference>
<organism evidence="11 12">
    <name type="scientific">Xaviernesmea rhizosphaerae</name>
    <dbReference type="NCBI Taxonomy" id="1672749"/>
    <lineage>
        <taxon>Bacteria</taxon>
        <taxon>Pseudomonadati</taxon>
        <taxon>Pseudomonadota</taxon>
        <taxon>Alphaproteobacteria</taxon>
        <taxon>Hyphomicrobiales</taxon>
        <taxon>Rhizobiaceae</taxon>
        <taxon>Rhizobium/Agrobacterium group</taxon>
        <taxon>Xaviernesmea</taxon>
    </lineage>
</organism>
<dbReference type="SUPFAM" id="SSF55785">
    <property type="entry name" value="PYP-like sensor domain (PAS domain)"/>
    <property type="match status" value="4"/>
</dbReference>
<feature type="region of interest" description="Disordered" evidence="6">
    <location>
        <begin position="947"/>
        <end position="994"/>
    </location>
</feature>
<accession>A0ABX3P9F3</accession>
<dbReference type="InterPro" id="IPR001610">
    <property type="entry name" value="PAC"/>
</dbReference>
<evidence type="ECO:0000256" key="4">
    <source>
        <dbReference type="PROSITE-ProRule" id="PRU00169"/>
    </source>
</evidence>
<dbReference type="InterPro" id="IPR013655">
    <property type="entry name" value="PAS_fold_3"/>
</dbReference>
<reference evidence="11 12" key="1">
    <citation type="journal article" date="2017" name="Antonie Van Leeuwenhoek">
        <title>Rhizobium rhizosphaerae sp. nov., a novel species isolated from rice rhizosphere.</title>
        <authorList>
            <person name="Zhao J.J."/>
            <person name="Zhang J."/>
            <person name="Zhang R.J."/>
            <person name="Zhang C.W."/>
            <person name="Yin H.Q."/>
            <person name="Zhang X.X."/>
        </authorList>
    </citation>
    <scope>NUCLEOTIDE SEQUENCE [LARGE SCALE GENOMIC DNA]</scope>
    <source>
        <strain evidence="11 12">RD15</strain>
    </source>
</reference>
<dbReference type="PANTHER" id="PTHR43065:SF49">
    <property type="entry name" value="HISTIDINE KINASE"/>
    <property type="match status" value="1"/>
</dbReference>
<keyword evidence="5" id="KW-0175">Coiled coil</keyword>
<dbReference type="PANTHER" id="PTHR43065">
    <property type="entry name" value="SENSOR HISTIDINE KINASE"/>
    <property type="match status" value="1"/>
</dbReference>
<keyword evidence="12" id="KW-1185">Reference proteome</keyword>
<feature type="domain" description="PAS" evidence="9">
    <location>
        <begin position="454"/>
        <end position="509"/>
    </location>
</feature>
<dbReference type="SMART" id="SM00091">
    <property type="entry name" value="PAS"/>
    <property type="match status" value="4"/>
</dbReference>
<comment type="caution">
    <text evidence="11">The sequence shown here is derived from an EMBL/GenBank/DDBJ whole genome shotgun (WGS) entry which is preliminary data.</text>
</comment>
<dbReference type="Gene3D" id="2.10.70.100">
    <property type="match status" value="1"/>
</dbReference>
<dbReference type="InterPro" id="IPR035965">
    <property type="entry name" value="PAS-like_dom_sf"/>
</dbReference>
<evidence type="ECO:0000256" key="6">
    <source>
        <dbReference type="SAM" id="MobiDB-lite"/>
    </source>
</evidence>
<dbReference type="PRINTS" id="PR00344">
    <property type="entry name" value="BCTRLSENSOR"/>
</dbReference>
<dbReference type="InterPro" id="IPR003661">
    <property type="entry name" value="HisK_dim/P_dom"/>
</dbReference>
<dbReference type="InterPro" id="IPR036890">
    <property type="entry name" value="HATPase_C_sf"/>
</dbReference>
<dbReference type="RefSeq" id="WP_081177458.1">
    <property type="nucleotide sequence ID" value="NZ_MSPX01000022.1"/>
</dbReference>